<dbReference type="OrthoDB" id="8279740at2"/>
<dbReference type="EMBL" id="CP025408">
    <property type="protein sequence ID" value="AUH35193.1"/>
    <property type="molecule type" value="Genomic_DNA"/>
</dbReference>
<sequence>MTAAPEGLFISGHCRIGDAAIALISPDEPGFWDIFTASAELGDGAPDPMDRWSKRVIGAWAARLGGRAVFPSDGPPYPDFVQWALASGRFWQSPVGMLVHDRMGLFASFRGAIILPNALAVTLPAGAHDTPSPCETCPAPCLSACPADAFTPAYQVARCHDWLDRSGKKDCMSQGCGVRRACPISQGCGRLPQQSAWHMRQFHP</sequence>
<reference evidence="2 3" key="1">
    <citation type="submission" date="2017-12" db="EMBL/GenBank/DDBJ databases">
        <authorList>
            <person name="Hurst M.R.H."/>
        </authorList>
    </citation>
    <scope>NUCLEOTIDE SEQUENCE [LARGE SCALE GENOMIC DNA]</scope>
    <source>
        <strain evidence="2 3">BM15</strain>
    </source>
</reference>
<keyword evidence="3" id="KW-1185">Reference proteome</keyword>
<name>A0A2K9EJL0_9RHOB</name>
<gene>
    <name evidence="2" type="ORF">CUV01_03550</name>
</gene>
<evidence type="ECO:0000313" key="3">
    <source>
        <dbReference type="Proteomes" id="UP000233742"/>
    </source>
</evidence>
<evidence type="ECO:0000259" key="1">
    <source>
        <dbReference type="PROSITE" id="PS51379"/>
    </source>
</evidence>
<dbReference type="InterPro" id="IPR017896">
    <property type="entry name" value="4Fe4S_Fe-S-bd"/>
</dbReference>
<evidence type="ECO:0000313" key="2">
    <source>
        <dbReference type="EMBL" id="AUH35193.1"/>
    </source>
</evidence>
<accession>A0A2K9EJL0</accession>
<dbReference type="AlphaFoldDB" id="A0A2K9EJL0"/>
<proteinExistence type="predicted"/>
<dbReference type="PROSITE" id="PS51379">
    <property type="entry name" value="4FE4S_FER_2"/>
    <property type="match status" value="1"/>
</dbReference>
<organism evidence="2 3">
    <name type="scientific">Paracoccus tegillarcae</name>
    <dbReference type="NCBI Taxonomy" id="1529068"/>
    <lineage>
        <taxon>Bacteria</taxon>
        <taxon>Pseudomonadati</taxon>
        <taxon>Pseudomonadota</taxon>
        <taxon>Alphaproteobacteria</taxon>
        <taxon>Rhodobacterales</taxon>
        <taxon>Paracoccaceae</taxon>
        <taxon>Paracoccus</taxon>
    </lineage>
</organism>
<dbReference type="Proteomes" id="UP000233742">
    <property type="component" value="Chromosome"/>
</dbReference>
<protein>
    <submittedName>
        <fullName evidence="2">Ferredoxin</fullName>
    </submittedName>
</protein>
<feature type="domain" description="4Fe-4S ferredoxin-type" evidence="1">
    <location>
        <begin position="124"/>
        <end position="155"/>
    </location>
</feature>
<dbReference type="KEGG" id="paro:CUV01_03550"/>